<organism evidence="4 5">
    <name type="scientific">Petrolisthes cinctipes</name>
    <name type="common">Flat porcelain crab</name>
    <dbReference type="NCBI Taxonomy" id="88211"/>
    <lineage>
        <taxon>Eukaryota</taxon>
        <taxon>Metazoa</taxon>
        <taxon>Ecdysozoa</taxon>
        <taxon>Arthropoda</taxon>
        <taxon>Crustacea</taxon>
        <taxon>Multicrustacea</taxon>
        <taxon>Malacostraca</taxon>
        <taxon>Eumalacostraca</taxon>
        <taxon>Eucarida</taxon>
        <taxon>Decapoda</taxon>
        <taxon>Pleocyemata</taxon>
        <taxon>Anomura</taxon>
        <taxon>Galatheoidea</taxon>
        <taxon>Porcellanidae</taxon>
        <taxon>Petrolisthes</taxon>
    </lineage>
</organism>
<dbReference type="GO" id="GO:0004843">
    <property type="term" value="F:cysteine-type deubiquitinase activity"/>
    <property type="evidence" value="ECO:0007669"/>
    <property type="project" value="InterPro"/>
</dbReference>
<feature type="domain" description="USP" evidence="3">
    <location>
        <begin position="947"/>
        <end position="1239"/>
    </location>
</feature>
<reference evidence="4" key="1">
    <citation type="submission" date="2023-10" db="EMBL/GenBank/DDBJ databases">
        <title>Genome assemblies of two species of porcelain crab, Petrolisthes cinctipes and Petrolisthes manimaculis (Anomura: Porcellanidae).</title>
        <authorList>
            <person name="Angst P."/>
        </authorList>
    </citation>
    <scope>NUCLEOTIDE SEQUENCE</scope>
    <source>
        <strain evidence="4">PB745_01</strain>
        <tissue evidence="4">Gill</tissue>
    </source>
</reference>
<feature type="region of interest" description="Disordered" evidence="2">
    <location>
        <begin position="716"/>
        <end position="737"/>
    </location>
</feature>
<gene>
    <name evidence="4" type="ORF">Pcinc_019341</name>
</gene>
<accession>A0AAE1FQ54</accession>
<dbReference type="EMBL" id="JAWQEG010001917">
    <property type="protein sequence ID" value="KAK3875808.1"/>
    <property type="molecule type" value="Genomic_DNA"/>
</dbReference>
<protein>
    <recommendedName>
        <fullName evidence="3">USP domain-containing protein</fullName>
    </recommendedName>
</protein>
<dbReference type="InterPro" id="IPR038765">
    <property type="entry name" value="Papain-like_cys_pep_sf"/>
</dbReference>
<dbReference type="Pfam" id="PF00443">
    <property type="entry name" value="UCH"/>
    <property type="match status" value="1"/>
</dbReference>
<feature type="compositionally biased region" description="Basic and acidic residues" evidence="2">
    <location>
        <begin position="719"/>
        <end position="730"/>
    </location>
</feature>
<evidence type="ECO:0000256" key="1">
    <source>
        <dbReference type="SAM" id="Coils"/>
    </source>
</evidence>
<dbReference type="InterPro" id="IPR001394">
    <property type="entry name" value="Peptidase_C19_UCH"/>
</dbReference>
<feature type="region of interest" description="Disordered" evidence="2">
    <location>
        <begin position="69"/>
        <end position="107"/>
    </location>
</feature>
<evidence type="ECO:0000313" key="4">
    <source>
        <dbReference type="EMBL" id="KAK3875808.1"/>
    </source>
</evidence>
<dbReference type="AlphaFoldDB" id="A0AAE1FQ54"/>
<evidence type="ECO:0000313" key="5">
    <source>
        <dbReference type="Proteomes" id="UP001286313"/>
    </source>
</evidence>
<evidence type="ECO:0000259" key="3">
    <source>
        <dbReference type="PROSITE" id="PS50235"/>
    </source>
</evidence>
<name>A0AAE1FQ54_PETCI</name>
<feature type="compositionally biased region" description="Low complexity" evidence="2">
    <location>
        <begin position="180"/>
        <end position="194"/>
    </location>
</feature>
<dbReference type="GO" id="GO:0016579">
    <property type="term" value="P:protein deubiquitination"/>
    <property type="evidence" value="ECO:0007669"/>
    <property type="project" value="InterPro"/>
</dbReference>
<feature type="compositionally biased region" description="Low complexity" evidence="2">
    <location>
        <begin position="400"/>
        <end position="416"/>
    </location>
</feature>
<sequence>MLSYSFYIPDHNLSLLTLQAHHFSSLDNLHTNHIEGKPPPYASKRAYQRVLSSQREHYLVHRASEPQLLSSRRLSNSTGNLTQNNSSYGSSYQKNNQPDGSGYISSNHGRVYASSELHRGHNSMYETPVEEINDESSLPHRPMSCDPIYGTQYGSTSSHGRSNSWELKFISGVERLKAQHNSNSQPSLSTSSSAPRRHSSYEHFSDNDIEDERSAYLDRRRSTPRQYSSMEILINIDEDWQKARQQKQEKSRCLNSSSQESRNVSQDENQKTQTFTESSFQWNGHDHKYHENPPVQQEVQNHHKTNRLGIRSSKEVKYGKIENEKVTSDSEMYLARVVHVLDTHEMEGKTEIEVERNKEDFHTIDVQRTEVAKEMPLLVTQESSGEQDESNSMSEHRSHSSSSVSSTASGSPFSSYISAQQHRQDTGGRPTEDLGLHTATPIFLVDSPPASPHCLQDSTGITVQKQEERLRSRTEVERQKKEAQQKDEIRVHRRNEVQMRDEVQTRDEVQQRQRGQILEKKWKEVQQQRQYEVQMRDGVQHQQEGQILEEIWKEVQQQKVIQKQKVCEGEEDTTVSTLKREVQQLKQMKEEIQQHLIQTQVTLKDQVHQLTSSLEREQQKRQEERVNREQIIQNQQKDLEELRRQVKHLLTLEVTLKDTVRQLTINLEEEKKKRQEERASRELVIQGQQKDMDELRSQVKYLQTLENDQVRQLTNSLEDEQRRQQNERASMEQIIQDQQKDLSQLRSQVKHLQTSAVSVQAETKLQWQVNDLRERLQEEQRHRADELLLYQKEIISLKSNLEERDRELSETRRYALTRGARRSTPTDEDPPWEATEKTRPKVLSVGARDPPPERELPPSTTDDLSRKVTMRDSFVKLSRLSKSAADLTTPAPTPSHVQATTTSYDHKRPQFIRPVSLSIDHTFYHDPHKLSANPASADPRRAPIIGDAFTPFPKSKMVPRESSATPAVNSKRRSPATEYSVDNFSPQIETLEAQRPHDGVQRQDVVEGRNKVFRLHPHPPAHHLLSSLLSWLHSDLATDPGDAPLGLTSSVISSLFHGLQESAILCPVKRDVVSSVPECFDHFTLTPPPGPALVTLQVHIEFAKRFRTFCNGSTLSLPTQDLVTQRLRPQEVVWGLWSLQSAPHLSKDNSEGSGQAKVEFPAIQLTLHDHLVQPAKSSSVYDLVGVCSHQGTISSGQFTAYCRSGSRRWWLWDDMNLEAVQLHQVLSLNEVHILFYQATQQD</sequence>
<feature type="region of interest" description="Disordered" evidence="2">
    <location>
        <begin position="950"/>
        <end position="980"/>
    </location>
</feature>
<feature type="region of interest" description="Disordered" evidence="2">
    <location>
        <begin position="813"/>
        <end position="868"/>
    </location>
</feature>
<feature type="region of interest" description="Disordered" evidence="2">
    <location>
        <begin position="885"/>
        <end position="904"/>
    </location>
</feature>
<feature type="compositionally biased region" description="Basic and acidic residues" evidence="2">
    <location>
        <begin position="422"/>
        <end position="435"/>
    </location>
</feature>
<feature type="compositionally biased region" description="Polar residues" evidence="2">
    <location>
        <begin position="253"/>
        <end position="275"/>
    </location>
</feature>
<evidence type="ECO:0000256" key="2">
    <source>
        <dbReference type="SAM" id="MobiDB-lite"/>
    </source>
</evidence>
<feature type="coiled-coil region" evidence="1">
    <location>
        <begin position="575"/>
        <end position="680"/>
    </location>
</feature>
<feature type="region of interest" description="Disordered" evidence="2">
    <location>
        <begin position="178"/>
        <end position="207"/>
    </location>
</feature>
<keyword evidence="5" id="KW-1185">Reference proteome</keyword>
<feature type="compositionally biased region" description="Polar residues" evidence="2">
    <location>
        <begin position="152"/>
        <end position="161"/>
    </location>
</feature>
<dbReference type="SUPFAM" id="SSF54001">
    <property type="entry name" value="Cysteine proteinases"/>
    <property type="match status" value="1"/>
</dbReference>
<comment type="caution">
    <text evidence="4">The sequence shown here is derived from an EMBL/GenBank/DDBJ whole genome shotgun (WGS) entry which is preliminary data.</text>
</comment>
<dbReference type="InterPro" id="IPR028889">
    <property type="entry name" value="USP"/>
</dbReference>
<dbReference type="Gene3D" id="3.90.70.10">
    <property type="entry name" value="Cysteine proteinases"/>
    <property type="match status" value="1"/>
</dbReference>
<feature type="region of interest" description="Disordered" evidence="2">
    <location>
        <begin position="132"/>
        <end position="161"/>
    </location>
</feature>
<proteinExistence type="predicted"/>
<dbReference type="Proteomes" id="UP001286313">
    <property type="component" value="Unassembled WGS sequence"/>
</dbReference>
<feature type="region of interest" description="Disordered" evidence="2">
    <location>
        <begin position="365"/>
        <end position="435"/>
    </location>
</feature>
<dbReference type="PROSITE" id="PS50235">
    <property type="entry name" value="USP_3"/>
    <property type="match status" value="1"/>
</dbReference>
<dbReference type="CDD" id="cd02257">
    <property type="entry name" value="Peptidase_C19"/>
    <property type="match status" value="1"/>
</dbReference>
<keyword evidence="1" id="KW-0175">Coiled coil</keyword>
<feature type="region of interest" description="Disordered" evidence="2">
    <location>
        <begin position="247"/>
        <end position="275"/>
    </location>
</feature>